<dbReference type="InterPro" id="IPR046348">
    <property type="entry name" value="SIS_dom_sf"/>
</dbReference>
<dbReference type="InterPro" id="IPR047640">
    <property type="entry name" value="RpiR-like"/>
</dbReference>
<dbReference type="EMBL" id="JBHLXE010000037">
    <property type="protein sequence ID" value="MFC0179210.1"/>
    <property type="molecule type" value="Genomic_DNA"/>
</dbReference>
<dbReference type="InterPro" id="IPR036388">
    <property type="entry name" value="WH-like_DNA-bd_sf"/>
</dbReference>
<dbReference type="RefSeq" id="WP_385876305.1">
    <property type="nucleotide sequence ID" value="NZ_JBHLXE010000037.1"/>
</dbReference>
<evidence type="ECO:0000313" key="3">
    <source>
        <dbReference type="Proteomes" id="UP001589758"/>
    </source>
</evidence>
<dbReference type="PANTHER" id="PTHR30514">
    <property type="entry name" value="GLUCOKINASE"/>
    <property type="match status" value="1"/>
</dbReference>
<sequence>MFKIDGERLNSLEKQLFRDTQPLILNCPNISITDLSCALGVSSSKISKFVRKLGFASFKTYKNYVSSHNLEMISPSEHLVDGNFGEISRLADYLASFNHQMVVDFWTKIRSCNKLVLYGIGPSHLCAEYFAYRLRIASDIFVIATSDEAVVRHSDNSDTKLVILSTTGLFKSFDEDVKGLNYQEIIFLFEEFRPFPNFNEHAIFYLTQSPGDSSKKPFEKSRTLFFIFLEEVIQCFFKYKSK</sequence>
<organism evidence="2 3">
    <name type="scientific">Thorsellia kenyensis</name>
    <dbReference type="NCBI Taxonomy" id="1549888"/>
    <lineage>
        <taxon>Bacteria</taxon>
        <taxon>Pseudomonadati</taxon>
        <taxon>Pseudomonadota</taxon>
        <taxon>Gammaproteobacteria</taxon>
        <taxon>Enterobacterales</taxon>
        <taxon>Thorselliaceae</taxon>
        <taxon>Thorsellia</taxon>
    </lineage>
</organism>
<comment type="caution">
    <text evidence="2">The sequence shown here is derived from an EMBL/GenBank/DDBJ whole genome shotgun (WGS) entry which is preliminary data.</text>
</comment>
<gene>
    <name evidence="2" type="ORF">ACFFIT_03695</name>
</gene>
<dbReference type="InterPro" id="IPR009057">
    <property type="entry name" value="Homeodomain-like_sf"/>
</dbReference>
<dbReference type="SUPFAM" id="SSF53697">
    <property type="entry name" value="SIS domain"/>
    <property type="match status" value="1"/>
</dbReference>
<dbReference type="Gene3D" id="1.10.10.10">
    <property type="entry name" value="Winged helix-like DNA-binding domain superfamily/Winged helix DNA-binding domain"/>
    <property type="match status" value="1"/>
</dbReference>
<proteinExistence type="predicted"/>
<accession>A0ABV6C8A8</accession>
<dbReference type="Proteomes" id="UP001589758">
    <property type="component" value="Unassembled WGS sequence"/>
</dbReference>
<protein>
    <submittedName>
        <fullName evidence="2">MurR/RpiR family transcriptional regulator</fullName>
    </submittedName>
</protein>
<dbReference type="Gene3D" id="3.40.50.10490">
    <property type="entry name" value="Glucose-6-phosphate isomerase like protein, domain 1"/>
    <property type="match status" value="1"/>
</dbReference>
<dbReference type="InterPro" id="IPR000281">
    <property type="entry name" value="HTH_RpiR"/>
</dbReference>
<name>A0ABV6C8A8_9GAMM</name>
<reference evidence="2 3" key="1">
    <citation type="submission" date="2024-09" db="EMBL/GenBank/DDBJ databases">
        <authorList>
            <person name="Sun Q."/>
            <person name="Mori K."/>
        </authorList>
    </citation>
    <scope>NUCLEOTIDE SEQUENCE [LARGE SCALE GENOMIC DNA]</scope>
    <source>
        <strain evidence="2 3">CCM 8545</strain>
    </source>
</reference>
<feature type="domain" description="HTH rpiR-type" evidence="1">
    <location>
        <begin position="1"/>
        <end position="72"/>
    </location>
</feature>
<evidence type="ECO:0000259" key="1">
    <source>
        <dbReference type="PROSITE" id="PS51071"/>
    </source>
</evidence>
<dbReference type="PROSITE" id="PS51071">
    <property type="entry name" value="HTH_RPIR"/>
    <property type="match status" value="1"/>
</dbReference>
<dbReference type="SUPFAM" id="SSF46689">
    <property type="entry name" value="Homeodomain-like"/>
    <property type="match status" value="1"/>
</dbReference>
<evidence type="ECO:0000313" key="2">
    <source>
        <dbReference type="EMBL" id="MFC0179210.1"/>
    </source>
</evidence>
<keyword evidence="3" id="KW-1185">Reference proteome</keyword>